<dbReference type="Pfam" id="PF04087">
    <property type="entry name" value="DUF389"/>
    <property type="match status" value="1"/>
</dbReference>
<feature type="transmembrane region" description="Helical" evidence="1">
    <location>
        <begin position="21"/>
        <end position="39"/>
    </location>
</feature>
<dbReference type="PANTHER" id="PTHR20992:SF9">
    <property type="entry name" value="AT15442P-RELATED"/>
    <property type="match status" value="1"/>
</dbReference>
<accession>A0A0W8E4B7</accession>
<feature type="transmembrane region" description="Helical" evidence="1">
    <location>
        <begin position="171"/>
        <end position="194"/>
    </location>
</feature>
<keyword evidence="1" id="KW-0812">Transmembrane</keyword>
<dbReference type="NCBIfam" id="TIGR00341">
    <property type="entry name" value="TIGR00341 family protein"/>
    <property type="match status" value="1"/>
</dbReference>
<feature type="transmembrane region" description="Helical" evidence="1">
    <location>
        <begin position="115"/>
        <end position="134"/>
    </location>
</feature>
<dbReference type="EMBL" id="LNQE01001879">
    <property type="protein sequence ID" value="KUG03482.1"/>
    <property type="molecule type" value="Genomic_DNA"/>
</dbReference>
<organism evidence="2">
    <name type="scientific">hydrocarbon metagenome</name>
    <dbReference type="NCBI Taxonomy" id="938273"/>
    <lineage>
        <taxon>unclassified sequences</taxon>
        <taxon>metagenomes</taxon>
        <taxon>ecological metagenomes</taxon>
    </lineage>
</organism>
<feature type="transmembrane region" description="Helical" evidence="1">
    <location>
        <begin position="45"/>
        <end position="66"/>
    </location>
</feature>
<evidence type="ECO:0000313" key="2">
    <source>
        <dbReference type="EMBL" id="KUG03482.1"/>
    </source>
</evidence>
<protein>
    <recommendedName>
        <fullName evidence="3">Integral membrane protein</fullName>
    </recommendedName>
</protein>
<feature type="transmembrane region" description="Helical" evidence="1">
    <location>
        <begin position="141"/>
        <end position="165"/>
    </location>
</feature>
<dbReference type="InterPro" id="IPR005240">
    <property type="entry name" value="DUF389"/>
</dbReference>
<feature type="transmembrane region" description="Helical" evidence="1">
    <location>
        <begin position="78"/>
        <end position="100"/>
    </location>
</feature>
<keyword evidence="1" id="KW-0472">Membrane</keyword>
<name>A0A0W8E4B7_9ZZZZ</name>
<evidence type="ECO:0008006" key="3">
    <source>
        <dbReference type="Google" id="ProtNLM"/>
    </source>
</evidence>
<dbReference type="PANTHER" id="PTHR20992">
    <property type="entry name" value="AT15442P-RELATED"/>
    <property type="match status" value="1"/>
</dbReference>
<comment type="caution">
    <text evidence="2">The sequence shown here is derived from an EMBL/GenBank/DDBJ whole genome shotgun (WGS) entry which is preliminary data.</text>
</comment>
<reference evidence="2" key="1">
    <citation type="journal article" date="2015" name="Proc. Natl. Acad. Sci. U.S.A.">
        <title>Networks of energetic and metabolic interactions define dynamics in microbial communities.</title>
        <authorList>
            <person name="Embree M."/>
            <person name="Liu J.K."/>
            <person name="Al-Bassam M.M."/>
            <person name="Zengler K."/>
        </authorList>
    </citation>
    <scope>NUCLEOTIDE SEQUENCE</scope>
</reference>
<feature type="transmembrane region" description="Helical" evidence="1">
    <location>
        <begin position="206"/>
        <end position="229"/>
    </location>
</feature>
<gene>
    <name evidence="2" type="ORF">ASZ90_019118</name>
</gene>
<evidence type="ECO:0000256" key="1">
    <source>
        <dbReference type="SAM" id="Phobius"/>
    </source>
</evidence>
<sequence length="536" mass="58772">MTREERKTTYEQIRASSSPSPSFYMLVCISTIIAAYGLLAGSTAVVIGAMLVAPLMGPIFGIALGLSNGDNTLLRSALISEFQGIILAISLGFIIGLVPLRPDFGPEIISRTQPTIYDVIIALASGLAGAYAIVHKKISPALPGVAIATALVPPLATCGLCLAAGNYKWALGAFLLFSANLVAIEFAAAAVYGIAGLVKFQQRNGLAILIFLRRFGLSFIILIVMAVFMTQTLVQMVNERTLAEKLKTVISEQVKLKLGASLSELRYEKQGDTLQIMAIVMTPNEFSTNRIADIEKVVRQEVEPNSHLIVRSLISRDADRDGQVYISDAEQHKLNQQLTLNEIQSQTIKIINEELNQIPGALIDNVDIQHGLDENPTIIVEVDTPTAIDPTQVSLMQEKLNDNLEQSVRLIVRSIISQTADDKRYLYQEEIEPLSGDALQFHNKLKAAIEDQLYIQQPAGKLLEFYYGEKGGDLLVLLQVRTPDIMGPDDVMLMEQALQNKIDERIKVIVRCSVGVDASADYYLKGYDENLVQALQ</sequence>
<keyword evidence="1" id="KW-1133">Transmembrane helix</keyword>
<proteinExistence type="predicted"/>
<dbReference type="AlphaFoldDB" id="A0A0W8E4B7"/>